<keyword evidence="13" id="KW-0413">Isomerase</keyword>
<feature type="binding site" evidence="9">
    <location>
        <position position="213"/>
    </location>
    <ligand>
        <name>1-deoxy-D-xylulose 5-phosphate</name>
        <dbReference type="ChEBI" id="CHEBI:57792"/>
    </ligand>
</feature>
<feature type="binding site" evidence="9">
    <location>
        <position position="151"/>
    </location>
    <ligand>
        <name>1-deoxy-D-xylulose 5-phosphate</name>
        <dbReference type="ChEBI" id="CHEBI:57792"/>
    </ligand>
</feature>
<dbReference type="FunFam" id="3.40.50.720:FF:000045">
    <property type="entry name" value="1-deoxy-D-xylulose 5-phosphate reductoisomerase"/>
    <property type="match status" value="1"/>
</dbReference>
<comment type="function">
    <text evidence="9">Catalyzes the NADPH-dependent rearrangement and reduction of 1-deoxy-D-xylulose-5-phosphate (DXP) to 2-C-methyl-D-erythritol 4-phosphate (MEP).</text>
</comment>
<dbReference type="GO" id="GO:0016853">
    <property type="term" value="F:isomerase activity"/>
    <property type="evidence" value="ECO:0007669"/>
    <property type="project" value="UniProtKB-KW"/>
</dbReference>
<evidence type="ECO:0000313" key="14">
    <source>
        <dbReference type="Proteomes" id="UP000264036"/>
    </source>
</evidence>
<dbReference type="InterPro" id="IPR013512">
    <property type="entry name" value="DXP_reductoisomerase_N"/>
</dbReference>
<dbReference type="Pfam" id="PF13288">
    <property type="entry name" value="DXPR_C"/>
    <property type="match status" value="1"/>
</dbReference>
<evidence type="ECO:0000256" key="7">
    <source>
        <dbReference type="ARBA" id="ARBA00023229"/>
    </source>
</evidence>
<keyword evidence="4 9" id="KW-0521">NADP</keyword>
<gene>
    <name evidence="9" type="primary">dxr</name>
    <name evidence="13" type="ORF">DD666_12890</name>
</gene>
<feature type="domain" description="1-deoxy-D-xylulose 5-phosphate reductoisomerase C-terminal" evidence="11">
    <location>
        <begin position="146"/>
        <end position="230"/>
    </location>
</feature>
<feature type="binding site" evidence="9">
    <location>
        <position position="152"/>
    </location>
    <ligand>
        <name>1-deoxy-D-xylulose 5-phosphate</name>
        <dbReference type="ChEBI" id="CHEBI:57792"/>
    </ligand>
</feature>
<dbReference type="InterPro" id="IPR013644">
    <property type="entry name" value="DXP_reductoisomerase_C"/>
</dbReference>
<feature type="binding site" evidence="9">
    <location>
        <position position="124"/>
    </location>
    <ligand>
        <name>NADPH</name>
        <dbReference type="ChEBI" id="CHEBI:57783"/>
    </ligand>
</feature>
<evidence type="ECO:0000256" key="8">
    <source>
        <dbReference type="ARBA" id="ARBA00048543"/>
    </source>
</evidence>
<reference evidence="13 14" key="1">
    <citation type="journal article" date="2018" name="Nat. Biotechnol.">
        <title>A standardized bacterial taxonomy based on genome phylogeny substantially revises the tree of life.</title>
        <authorList>
            <person name="Parks D.H."/>
            <person name="Chuvochina M."/>
            <person name="Waite D.W."/>
            <person name="Rinke C."/>
            <person name="Skarshewski A."/>
            <person name="Chaumeil P.A."/>
            <person name="Hugenholtz P."/>
        </authorList>
    </citation>
    <scope>NUCLEOTIDE SEQUENCE [LARGE SCALE GENOMIC DNA]</scope>
    <source>
        <strain evidence="13">UBA10707</strain>
    </source>
</reference>
<dbReference type="EMBL" id="DOEK01000029">
    <property type="protein sequence ID" value="HBP30301.1"/>
    <property type="molecule type" value="Genomic_DNA"/>
</dbReference>
<feature type="binding site" evidence="9">
    <location>
        <position position="37"/>
    </location>
    <ligand>
        <name>NADPH</name>
        <dbReference type="ChEBI" id="CHEBI:57783"/>
    </ligand>
</feature>
<dbReference type="EC" id="1.1.1.267" evidence="9"/>
<dbReference type="GO" id="GO:0030604">
    <property type="term" value="F:1-deoxy-D-xylulose-5-phosphate reductoisomerase activity"/>
    <property type="evidence" value="ECO:0007669"/>
    <property type="project" value="UniProtKB-UniRule"/>
</dbReference>
<feature type="binding site" evidence="9">
    <location>
        <position position="11"/>
    </location>
    <ligand>
        <name>NADPH</name>
        <dbReference type="ChEBI" id="CHEBI:57783"/>
    </ligand>
</feature>
<feature type="binding site" evidence="9">
    <location>
        <position position="152"/>
    </location>
    <ligand>
        <name>Mn(2+)</name>
        <dbReference type="ChEBI" id="CHEBI:29035"/>
    </ligand>
</feature>
<evidence type="ECO:0000259" key="12">
    <source>
        <dbReference type="Pfam" id="PF13288"/>
    </source>
</evidence>
<dbReference type="Pfam" id="PF08436">
    <property type="entry name" value="DXP_redisom_C"/>
    <property type="match status" value="1"/>
</dbReference>
<keyword evidence="6 9" id="KW-0464">Manganese</keyword>
<evidence type="ECO:0000256" key="3">
    <source>
        <dbReference type="ARBA" id="ARBA00022723"/>
    </source>
</evidence>
<feature type="binding site" evidence="9">
    <location>
        <position position="126"/>
    </location>
    <ligand>
        <name>NADPH</name>
        <dbReference type="ChEBI" id="CHEBI:57783"/>
    </ligand>
</feature>
<evidence type="ECO:0000256" key="4">
    <source>
        <dbReference type="ARBA" id="ARBA00022857"/>
    </source>
</evidence>
<keyword evidence="7 9" id="KW-0414">Isoprene biosynthesis</keyword>
<proteinExistence type="inferred from homology"/>
<dbReference type="NCBIfam" id="NF009114">
    <property type="entry name" value="PRK12464.1"/>
    <property type="match status" value="1"/>
</dbReference>
<feature type="binding site" evidence="9">
    <location>
        <position position="12"/>
    </location>
    <ligand>
        <name>NADPH</name>
        <dbReference type="ChEBI" id="CHEBI:57783"/>
    </ligand>
</feature>
<dbReference type="Gene3D" id="3.40.50.720">
    <property type="entry name" value="NAD(P)-binding Rossmann-like Domain"/>
    <property type="match status" value="1"/>
</dbReference>
<feature type="binding site" evidence="9">
    <location>
        <position position="206"/>
    </location>
    <ligand>
        <name>NADPH</name>
        <dbReference type="ChEBI" id="CHEBI:57783"/>
    </ligand>
</feature>
<dbReference type="SUPFAM" id="SSF69055">
    <property type="entry name" value="1-deoxy-D-xylulose-5-phosphate reductoisomerase, C-terminal domain"/>
    <property type="match status" value="1"/>
</dbReference>
<dbReference type="PANTHER" id="PTHR30525:SF0">
    <property type="entry name" value="1-DEOXY-D-XYLULOSE 5-PHOSPHATE REDUCTOISOMERASE, CHLOROPLASTIC"/>
    <property type="match status" value="1"/>
</dbReference>
<dbReference type="SUPFAM" id="SSF51735">
    <property type="entry name" value="NAD(P)-binding Rossmann-fold domains"/>
    <property type="match status" value="1"/>
</dbReference>
<feature type="binding site" evidence="9">
    <location>
        <position position="13"/>
    </location>
    <ligand>
        <name>NADPH</name>
        <dbReference type="ChEBI" id="CHEBI:57783"/>
    </ligand>
</feature>
<feature type="binding site" evidence="9">
    <location>
        <position position="222"/>
    </location>
    <ligand>
        <name>Mn(2+)</name>
        <dbReference type="ChEBI" id="CHEBI:29035"/>
    </ligand>
</feature>
<dbReference type="InterPro" id="IPR003821">
    <property type="entry name" value="DXP_reductoisomerase"/>
</dbReference>
<comment type="catalytic activity">
    <reaction evidence="8">
        <text>2-C-methyl-D-erythritol 4-phosphate + NADP(+) = 1-deoxy-D-xylulose 5-phosphate + NADPH + H(+)</text>
        <dbReference type="Rhea" id="RHEA:13717"/>
        <dbReference type="ChEBI" id="CHEBI:15378"/>
        <dbReference type="ChEBI" id="CHEBI:57783"/>
        <dbReference type="ChEBI" id="CHEBI:57792"/>
        <dbReference type="ChEBI" id="CHEBI:58262"/>
        <dbReference type="ChEBI" id="CHEBI:58349"/>
        <dbReference type="EC" id="1.1.1.267"/>
    </reaction>
    <physiologicalReaction direction="right-to-left" evidence="8">
        <dbReference type="Rhea" id="RHEA:13719"/>
    </physiologicalReaction>
</comment>
<evidence type="ECO:0000256" key="2">
    <source>
        <dbReference type="ARBA" id="ARBA00006825"/>
    </source>
</evidence>
<keyword evidence="3 9" id="KW-0479">Metal-binding</keyword>
<evidence type="ECO:0000256" key="6">
    <source>
        <dbReference type="ARBA" id="ARBA00023211"/>
    </source>
</evidence>
<organism evidence="13 14">
    <name type="scientific">Advenella kashmirensis</name>
    <dbReference type="NCBI Taxonomy" id="310575"/>
    <lineage>
        <taxon>Bacteria</taxon>
        <taxon>Pseudomonadati</taxon>
        <taxon>Pseudomonadota</taxon>
        <taxon>Betaproteobacteria</taxon>
        <taxon>Burkholderiales</taxon>
        <taxon>Alcaligenaceae</taxon>
    </lineage>
</organism>
<protein>
    <recommendedName>
        <fullName evidence="9">1-deoxy-D-xylulose 5-phosphate reductoisomerase</fullName>
        <shortName evidence="9">DXP reductoisomerase</shortName>
        <ecNumber evidence="9">1.1.1.267</ecNumber>
    </recommendedName>
    <alternativeName>
        <fullName evidence="9">1-deoxyxylulose-5-phosphate reductoisomerase</fullName>
    </alternativeName>
    <alternativeName>
        <fullName evidence="9">2-C-methyl-D-erythritol 4-phosphate synthase</fullName>
    </alternativeName>
</protein>
<dbReference type="GO" id="GO:0051484">
    <property type="term" value="P:isopentenyl diphosphate biosynthetic process, methylerythritol 4-phosphate pathway involved in terpenoid biosynthetic process"/>
    <property type="evidence" value="ECO:0007669"/>
    <property type="project" value="UniProtKB-ARBA"/>
</dbReference>
<comment type="caution">
    <text evidence="9">Lacks conserved residue(s) required for the propagation of feature annotation.</text>
</comment>
<evidence type="ECO:0000256" key="5">
    <source>
        <dbReference type="ARBA" id="ARBA00023002"/>
    </source>
</evidence>
<dbReference type="InterPro" id="IPR026877">
    <property type="entry name" value="DXPR_C"/>
</dbReference>
<dbReference type="NCBIfam" id="TIGR00243">
    <property type="entry name" value="Dxr"/>
    <property type="match status" value="1"/>
</dbReference>
<feature type="binding site" evidence="9">
    <location>
        <position position="218"/>
    </location>
    <ligand>
        <name>1-deoxy-D-xylulose 5-phosphate</name>
        <dbReference type="ChEBI" id="CHEBI:57792"/>
    </ligand>
</feature>
<dbReference type="PIRSF" id="PIRSF006205">
    <property type="entry name" value="Dxp_reductismrs"/>
    <property type="match status" value="1"/>
</dbReference>
<dbReference type="AlphaFoldDB" id="A0A356LIA0"/>
<evidence type="ECO:0000313" key="13">
    <source>
        <dbReference type="EMBL" id="HBP30301.1"/>
    </source>
</evidence>
<feature type="domain" description="DXP reductoisomerase C-terminal" evidence="12">
    <location>
        <begin position="262"/>
        <end position="380"/>
    </location>
</feature>
<feature type="binding site" evidence="9">
    <location>
        <position position="219"/>
    </location>
    <ligand>
        <name>1-deoxy-D-xylulose 5-phosphate</name>
        <dbReference type="ChEBI" id="CHEBI:57792"/>
    </ligand>
</feature>
<dbReference type="PANTHER" id="PTHR30525">
    <property type="entry name" value="1-DEOXY-D-XYLULOSE 5-PHOSPHATE REDUCTOISOMERASE"/>
    <property type="match status" value="1"/>
</dbReference>
<dbReference type="Proteomes" id="UP000264036">
    <property type="component" value="Unassembled WGS sequence"/>
</dbReference>
<evidence type="ECO:0000256" key="9">
    <source>
        <dbReference type="HAMAP-Rule" id="MF_00183"/>
    </source>
</evidence>
<name>A0A356LIA0_9BURK</name>
<dbReference type="HAMAP" id="MF_00183">
    <property type="entry name" value="DXP_reductoisom"/>
    <property type="match status" value="1"/>
</dbReference>
<evidence type="ECO:0000259" key="10">
    <source>
        <dbReference type="Pfam" id="PF02670"/>
    </source>
</evidence>
<evidence type="ECO:0000256" key="1">
    <source>
        <dbReference type="ARBA" id="ARBA00005094"/>
    </source>
</evidence>
<feature type="binding site" evidence="9">
    <location>
        <position position="177"/>
    </location>
    <ligand>
        <name>1-deoxy-D-xylulose 5-phosphate</name>
        <dbReference type="ChEBI" id="CHEBI:57792"/>
    </ligand>
</feature>
<feature type="binding site" evidence="9">
    <location>
        <position position="125"/>
    </location>
    <ligand>
        <name>1-deoxy-D-xylulose 5-phosphate</name>
        <dbReference type="ChEBI" id="CHEBI:57792"/>
    </ligand>
</feature>
<keyword evidence="5 9" id="KW-0560">Oxidoreductase</keyword>
<dbReference type="Gene3D" id="1.10.1740.10">
    <property type="match status" value="1"/>
</dbReference>
<dbReference type="Pfam" id="PF02670">
    <property type="entry name" value="DXP_reductoisom"/>
    <property type="match status" value="1"/>
</dbReference>
<dbReference type="InterPro" id="IPR036291">
    <property type="entry name" value="NAD(P)-bd_dom_sf"/>
</dbReference>
<feature type="binding site" evidence="9">
    <location>
        <position position="222"/>
    </location>
    <ligand>
        <name>1-deoxy-D-xylulose 5-phosphate</name>
        <dbReference type="ChEBI" id="CHEBI:57792"/>
    </ligand>
</feature>
<keyword evidence="9" id="KW-0460">Magnesium</keyword>
<dbReference type="InterPro" id="IPR036169">
    <property type="entry name" value="DXPR_C_sf"/>
</dbReference>
<comment type="cofactor">
    <cofactor evidence="9">
        <name>Mg(2+)</name>
        <dbReference type="ChEBI" id="CHEBI:18420"/>
    </cofactor>
    <cofactor evidence="9">
        <name>Mn(2+)</name>
        <dbReference type="ChEBI" id="CHEBI:29035"/>
    </cofactor>
</comment>
<comment type="caution">
    <text evidence="13">The sequence shown here is derived from an EMBL/GenBank/DDBJ whole genome shotgun (WGS) entry which is preliminary data.</text>
</comment>
<sequence>MQNITIFGATGSIGDSTLDIVRRHPDRFSVYALSAQRRMQKLAQLALEFSAKVVIVPDVDAVDAFREHWPAQHALPEIRMGERGLCETARDPETDCVVAAIVGIAGLASAFEAAQAGKRILLANKEALVAAGSLFMHTVQTHNAQLLPVDSEHNAIFQCLQNGRQKQQIQRLILTASGGPFRDIAISELDHVTPEQACRHPNWSMGQKISVDSATMLNKGLEVIEAHFLFGLAPDKIDVVIHPESTVHSMVEFIDGSLLAQLGNTDMRIPISYVMGYPERIESNTPAFDLRKLQQLNFSLPDFARFPCLKLAFDALQAGQAECIALNAANEIAVAHFLQGGLRFTQIADVIDRALDWQSGQTNPITHIDDVFQLDLLIRERARTFLPASV</sequence>
<dbReference type="GO" id="GO:0070402">
    <property type="term" value="F:NADPH binding"/>
    <property type="evidence" value="ECO:0007669"/>
    <property type="project" value="InterPro"/>
</dbReference>
<comment type="similarity">
    <text evidence="2 9">Belongs to the DXR family.</text>
</comment>
<accession>A0A356LIA0</accession>
<dbReference type="GO" id="GO:0030145">
    <property type="term" value="F:manganese ion binding"/>
    <property type="evidence" value="ECO:0007669"/>
    <property type="project" value="TreeGrafter"/>
</dbReference>
<feature type="domain" description="1-deoxy-D-xylulose 5-phosphate reductoisomerase N-terminal" evidence="10">
    <location>
        <begin position="4"/>
        <end position="132"/>
    </location>
</feature>
<dbReference type="SUPFAM" id="SSF55347">
    <property type="entry name" value="Glyceraldehyde-3-phosphate dehydrogenase-like, C-terminal domain"/>
    <property type="match status" value="1"/>
</dbReference>
<feature type="binding site" evidence="9">
    <location>
        <position position="10"/>
    </location>
    <ligand>
        <name>NADPH</name>
        <dbReference type="ChEBI" id="CHEBI:57783"/>
    </ligand>
</feature>
<feature type="binding site" evidence="9">
    <location>
        <position position="200"/>
    </location>
    <ligand>
        <name>1-deoxy-D-xylulose 5-phosphate</name>
        <dbReference type="ChEBI" id="CHEBI:57792"/>
    </ligand>
</feature>
<comment type="pathway">
    <text evidence="1 9">Isoprenoid biosynthesis; isopentenyl diphosphate biosynthesis via DXP pathway; isopentenyl diphosphate from 1-deoxy-D-xylulose 5-phosphate: step 1/6.</text>
</comment>
<evidence type="ECO:0000259" key="11">
    <source>
        <dbReference type="Pfam" id="PF08436"/>
    </source>
</evidence>
<dbReference type="UniPathway" id="UPA00056">
    <property type="reaction ID" value="UER00092"/>
</dbReference>
<feature type="binding site" evidence="9">
    <location>
        <position position="150"/>
    </location>
    <ligand>
        <name>Mn(2+)</name>
        <dbReference type="ChEBI" id="CHEBI:29035"/>
    </ligand>
</feature>